<dbReference type="PANTHER" id="PTHR35010">
    <property type="entry name" value="BLL4672 PROTEIN-RELATED"/>
    <property type="match status" value="1"/>
</dbReference>
<evidence type="ECO:0000313" key="2">
    <source>
        <dbReference type="EMBL" id="GCE10696.1"/>
    </source>
</evidence>
<comment type="caution">
    <text evidence="2">The sequence shown here is derived from an EMBL/GenBank/DDBJ whole genome shotgun (WGS) entry which is preliminary data.</text>
</comment>
<evidence type="ECO:0000259" key="1">
    <source>
        <dbReference type="PROSITE" id="PS50943"/>
    </source>
</evidence>
<dbReference type="AlphaFoldDB" id="A0A401ZV81"/>
<dbReference type="PROSITE" id="PS50943">
    <property type="entry name" value="HTH_CROC1"/>
    <property type="match status" value="1"/>
</dbReference>
<feature type="domain" description="HTH cro/C1-type" evidence="1">
    <location>
        <begin position="38"/>
        <end position="85"/>
    </location>
</feature>
<dbReference type="SUPFAM" id="SSF47413">
    <property type="entry name" value="lambda repressor-like DNA-binding domains"/>
    <property type="match status" value="1"/>
</dbReference>
<dbReference type="Pfam" id="PF13560">
    <property type="entry name" value="HTH_31"/>
    <property type="match status" value="1"/>
</dbReference>
<evidence type="ECO:0000313" key="3">
    <source>
        <dbReference type="Proteomes" id="UP000287352"/>
    </source>
</evidence>
<dbReference type="CDD" id="cd00093">
    <property type="entry name" value="HTH_XRE"/>
    <property type="match status" value="1"/>
</dbReference>
<name>A0A401ZV81_9CHLR</name>
<dbReference type="Gene3D" id="3.30.450.180">
    <property type="match status" value="1"/>
</dbReference>
<dbReference type="Pfam" id="PF17765">
    <property type="entry name" value="MLTR_LBD"/>
    <property type="match status" value="1"/>
</dbReference>
<dbReference type="Gene3D" id="1.10.260.40">
    <property type="entry name" value="lambda repressor-like DNA-binding domains"/>
    <property type="match status" value="1"/>
</dbReference>
<proteinExistence type="predicted"/>
<keyword evidence="3" id="KW-1185">Reference proteome</keyword>
<reference evidence="3" key="1">
    <citation type="submission" date="2018-12" db="EMBL/GenBank/DDBJ databases">
        <title>Tengunoibacter tsumagoiensis gen. nov., sp. nov., Dictyobacter kobayashii sp. nov., D. alpinus sp. nov., and D. joshuensis sp. nov. and description of Dictyobacteraceae fam. nov. within the order Ktedonobacterales isolated from Tengu-no-mugimeshi.</title>
        <authorList>
            <person name="Wang C.M."/>
            <person name="Zheng Y."/>
            <person name="Sakai Y."/>
            <person name="Toyoda A."/>
            <person name="Minakuchi Y."/>
            <person name="Abe K."/>
            <person name="Yokota A."/>
            <person name="Yabe S."/>
        </authorList>
    </citation>
    <scope>NUCLEOTIDE SEQUENCE [LARGE SCALE GENOMIC DNA]</scope>
    <source>
        <strain evidence="3">Uno3</strain>
    </source>
</reference>
<sequence>MNEAQRRQALGDFLRTRRSRIFPTEVGLPAGKRRRTPGLRREEVAQLANIGVSWYTSLEQGRDIHPSTEILSSIATALQLTFDERQHLFLLADMQRFHDELPLDEYISPALRRILEDLNPDPAYVMGRRWDYLAWNTAAEQVFTPSRISLPYAYNIVWRIFGNSERQSNDPDWEQKAQGILAEFRAESVQYADEEWFKQLIADLQQVSPEFRAWWPRHDVRGRLDGRKNIEHPVVGSLLFEHVTLQVPSNSHLKVMIYTPLPGTKTSEKLQFLLSSPVATEASPH</sequence>
<protein>
    <submittedName>
        <fullName evidence="2">Transcriptional regulator</fullName>
    </submittedName>
</protein>
<dbReference type="OrthoDB" id="154603at2"/>
<gene>
    <name evidence="2" type="ORF">KTT_05550</name>
</gene>
<dbReference type="GO" id="GO:0003677">
    <property type="term" value="F:DNA binding"/>
    <property type="evidence" value="ECO:0007669"/>
    <property type="project" value="InterPro"/>
</dbReference>
<dbReference type="InterPro" id="IPR001387">
    <property type="entry name" value="Cro/C1-type_HTH"/>
</dbReference>
<organism evidence="2 3">
    <name type="scientific">Tengunoibacter tsumagoiensis</name>
    <dbReference type="NCBI Taxonomy" id="2014871"/>
    <lineage>
        <taxon>Bacteria</taxon>
        <taxon>Bacillati</taxon>
        <taxon>Chloroflexota</taxon>
        <taxon>Ktedonobacteria</taxon>
        <taxon>Ktedonobacterales</taxon>
        <taxon>Dictyobacteraceae</taxon>
        <taxon>Tengunoibacter</taxon>
    </lineage>
</organism>
<accession>A0A401ZV81</accession>
<dbReference type="InterPro" id="IPR041413">
    <property type="entry name" value="MLTR_LBD"/>
</dbReference>
<dbReference type="EMBL" id="BIFR01000001">
    <property type="protein sequence ID" value="GCE10696.1"/>
    <property type="molecule type" value="Genomic_DNA"/>
</dbReference>
<dbReference type="RefSeq" id="WP_126578278.1">
    <property type="nucleotide sequence ID" value="NZ_BIFR01000001.1"/>
</dbReference>
<dbReference type="PANTHER" id="PTHR35010:SF3">
    <property type="entry name" value="BLL4873 PROTEIN"/>
    <property type="match status" value="1"/>
</dbReference>
<dbReference type="Proteomes" id="UP000287352">
    <property type="component" value="Unassembled WGS sequence"/>
</dbReference>
<dbReference type="SMART" id="SM00530">
    <property type="entry name" value="HTH_XRE"/>
    <property type="match status" value="1"/>
</dbReference>
<dbReference type="InterPro" id="IPR010982">
    <property type="entry name" value="Lambda_DNA-bd_dom_sf"/>
</dbReference>